<gene>
    <name evidence="2" type="ORF">HMPREF9144_2018</name>
</gene>
<organism evidence="2 3">
    <name type="scientific">Prevotella pallens ATCC 700821</name>
    <dbReference type="NCBI Taxonomy" id="997353"/>
    <lineage>
        <taxon>Bacteria</taxon>
        <taxon>Pseudomonadati</taxon>
        <taxon>Bacteroidota</taxon>
        <taxon>Bacteroidia</taxon>
        <taxon>Bacteroidales</taxon>
        <taxon>Prevotellaceae</taxon>
        <taxon>Prevotella</taxon>
    </lineage>
</organism>
<evidence type="ECO:0000313" key="3">
    <source>
        <dbReference type="Proteomes" id="UP000004123"/>
    </source>
</evidence>
<keyword evidence="1" id="KW-0812">Transmembrane</keyword>
<feature type="transmembrane region" description="Helical" evidence="1">
    <location>
        <begin position="34"/>
        <end position="54"/>
    </location>
</feature>
<keyword evidence="1" id="KW-1133">Transmembrane helix</keyword>
<evidence type="ECO:0000256" key="1">
    <source>
        <dbReference type="SAM" id="Phobius"/>
    </source>
</evidence>
<dbReference type="Proteomes" id="UP000004123">
    <property type="component" value="Unassembled WGS sequence"/>
</dbReference>
<protein>
    <submittedName>
        <fullName evidence="2">Uncharacterized protein</fullName>
    </submittedName>
</protein>
<proteinExistence type="predicted"/>
<keyword evidence="1" id="KW-0472">Membrane</keyword>
<name>F9DK26_9BACT</name>
<dbReference type="EMBL" id="AFPY01000104">
    <property type="protein sequence ID" value="EGQ14774.1"/>
    <property type="molecule type" value="Genomic_DNA"/>
</dbReference>
<reference evidence="2 3" key="1">
    <citation type="submission" date="2011-04" db="EMBL/GenBank/DDBJ databases">
        <authorList>
            <person name="Muzny D."/>
            <person name="Qin X."/>
            <person name="Deng J."/>
            <person name="Jiang H."/>
            <person name="Liu Y."/>
            <person name="Qu J."/>
            <person name="Song X.-Z."/>
            <person name="Zhang L."/>
            <person name="Thornton R."/>
            <person name="Coyle M."/>
            <person name="Francisco L."/>
            <person name="Jackson L."/>
            <person name="Javaid M."/>
            <person name="Korchina V."/>
            <person name="Kovar C."/>
            <person name="Mata R."/>
            <person name="Mathew T."/>
            <person name="Ngo R."/>
            <person name="Nguyen L."/>
            <person name="Nguyen N."/>
            <person name="Okwuonu G."/>
            <person name="Ongeri F."/>
            <person name="Pham C."/>
            <person name="Simmons D."/>
            <person name="Wilczek-Boney K."/>
            <person name="Hale W."/>
            <person name="Jakkamsetti A."/>
            <person name="Pham P."/>
            <person name="Ruth R."/>
            <person name="San Lucas F."/>
            <person name="Warren J."/>
            <person name="Zhang J."/>
            <person name="Zhao Z."/>
            <person name="Zhou C."/>
            <person name="Zhu D."/>
            <person name="Lee S."/>
            <person name="Bess C."/>
            <person name="Blankenburg K."/>
            <person name="Forbes L."/>
            <person name="Fu Q."/>
            <person name="Gubbala S."/>
            <person name="Hirani K."/>
            <person name="Jayaseelan J.C."/>
            <person name="Lara F."/>
            <person name="Munidasa M."/>
            <person name="Palculict T."/>
            <person name="Patil S."/>
            <person name="Pu L.-L."/>
            <person name="Saada N."/>
            <person name="Tang L."/>
            <person name="Weissenberger G."/>
            <person name="Zhu Y."/>
            <person name="Hemphill L."/>
            <person name="Shang Y."/>
            <person name="Youmans B."/>
            <person name="Ayvaz T."/>
            <person name="Ross M."/>
            <person name="Santibanez J."/>
            <person name="Aqrawi P."/>
            <person name="Gross S."/>
            <person name="Joshi V."/>
            <person name="Fowler G."/>
            <person name="Nazareth L."/>
            <person name="Reid J."/>
            <person name="Worley K."/>
            <person name="Petrosino J."/>
            <person name="Highlander S."/>
            <person name="Gibbs R."/>
        </authorList>
    </citation>
    <scope>NUCLEOTIDE SEQUENCE [LARGE SCALE GENOMIC DNA]</scope>
    <source>
        <strain evidence="2 3">ATCC 700821</strain>
    </source>
</reference>
<sequence>MHNAPLYNIKCKTTSPVNETKNIASAYLFSYKSLVVIIFCHTFALAFTASSLSVSCL</sequence>
<dbReference type="AlphaFoldDB" id="F9DK26"/>
<comment type="caution">
    <text evidence="2">The sequence shown here is derived from an EMBL/GenBank/DDBJ whole genome shotgun (WGS) entry which is preliminary data.</text>
</comment>
<accession>F9DK26</accession>
<evidence type="ECO:0000313" key="2">
    <source>
        <dbReference type="EMBL" id="EGQ14774.1"/>
    </source>
</evidence>
<dbReference type="HOGENOM" id="CLU_2992932_0_0_10"/>